<reference evidence="1 2" key="1">
    <citation type="journal article" date="2015" name="ISME J.">
        <title>Genomic and phenotypic differentiation among Methanosarcina mazei populations from Columbia River sediment.</title>
        <authorList>
            <person name="Youngblut N.D."/>
            <person name="Wirth J.S."/>
            <person name="Henriksen J.R."/>
            <person name="Smith M."/>
            <person name="Simon H."/>
            <person name="Metcalf W.W."/>
            <person name="Whitaker R.J."/>
        </authorList>
    </citation>
    <scope>NUCLEOTIDE SEQUENCE [LARGE SCALE GENOMIC DNA]</scope>
    <source>
        <strain evidence="1 2">1.H.A.1A.6</strain>
    </source>
</reference>
<proteinExistence type="predicted"/>
<dbReference type="CDD" id="cd16412">
    <property type="entry name" value="dndB"/>
    <property type="match status" value="1"/>
</dbReference>
<name>A0A0F8QPL3_METMZ</name>
<organism evidence="1 2">
    <name type="scientific">Methanosarcina mazei</name>
    <name type="common">Methanosarcina frisia</name>
    <dbReference type="NCBI Taxonomy" id="2209"/>
    <lineage>
        <taxon>Archaea</taxon>
        <taxon>Methanobacteriati</taxon>
        <taxon>Methanobacteriota</taxon>
        <taxon>Stenosarchaea group</taxon>
        <taxon>Methanomicrobia</taxon>
        <taxon>Methanosarcinales</taxon>
        <taxon>Methanosarcinaceae</taxon>
        <taxon>Methanosarcina</taxon>
    </lineage>
</organism>
<dbReference type="PATRIC" id="fig|2209.83.peg.1524"/>
<sequence>MTVFMEKISENLNEIEPFNYLFAAIRGIQAGREYYIAMCPLRIIPKIFFFNEEEEIPPELRAQRVLNQARIPEITNYMIENNTEYVFSSLTASIDGRVQFKPYGESGLDNKMGMLIVPMTARFIINDGQHRRAAIEEALKIRPDLGFETISVVFYIDAGLKKAQQMFADLNQHAVRPTRSLGILYNKRDSCSRLALDLANNVSIFKGLTDFEKSSISNRSIKMFTLSGIYQATIELLGKNKKDSEITESEKKLAEEYWTEVSKNIPEWNLLIQRKVSSNELRKEYVHAHGIALHSLGIVGHSLMEKYPDDWKKQLNKLRNVDWSRSNTKIWEGRAMIGGRINKSRVNLILTTNILKQMFGLELTSEENEIENEFVKNG</sequence>
<dbReference type="InterPro" id="IPR017642">
    <property type="entry name" value="DNA_S_mod_DndB"/>
</dbReference>
<dbReference type="Proteomes" id="UP000033864">
    <property type="component" value="Unassembled WGS sequence"/>
</dbReference>
<protein>
    <submittedName>
        <fullName evidence="1">DNA sulfur modification protein DndB</fullName>
    </submittedName>
</protein>
<dbReference type="Pfam" id="PF14072">
    <property type="entry name" value="DndB"/>
    <property type="match status" value="1"/>
</dbReference>
<dbReference type="InterPro" id="IPR017601">
    <property type="entry name" value="DGQHR-contain_dom"/>
</dbReference>
<evidence type="ECO:0000313" key="1">
    <source>
        <dbReference type="EMBL" id="KKH50769.1"/>
    </source>
</evidence>
<dbReference type="AlphaFoldDB" id="A0A0F8QPL3"/>
<dbReference type="EMBL" id="JJQJ01000077">
    <property type="protein sequence ID" value="KKH50769.1"/>
    <property type="molecule type" value="Genomic_DNA"/>
</dbReference>
<dbReference type="NCBIfam" id="TIGR03187">
    <property type="entry name" value="DGQHR"/>
    <property type="match status" value="1"/>
</dbReference>
<accession>A0A0F8QPL3</accession>
<dbReference type="NCBIfam" id="TIGR03233">
    <property type="entry name" value="DNA_S_dndB"/>
    <property type="match status" value="1"/>
</dbReference>
<evidence type="ECO:0000313" key="2">
    <source>
        <dbReference type="Proteomes" id="UP000033864"/>
    </source>
</evidence>
<gene>
    <name evidence="1" type="ORF">DU85_06915</name>
</gene>
<comment type="caution">
    <text evidence="1">The sequence shown here is derived from an EMBL/GenBank/DDBJ whole genome shotgun (WGS) entry which is preliminary data.</text>
</comment>